<keyword evidence="9" id="KW-1185">Reference proteome</keyword>
<dbReference type="Pfam" id="PF02852">
    <property type="entry name" value="Pyr_redox_dim"/>
    <property type="match status" value="1"/>
</dbReference>
<keyword evidence="3" id="KW-0285">Flavoprotein</keyword>
<dbReference type="InterPro" id="IPR016156">
    <property type="entry name" value="FAD/NAD-linked_Rdtase_dimer_sf"/>
</dbReference>
<accession>D6GSW4</accession>
<evidence type="ECO:0000259" key="7">
    <source>
        <dbReference type="PROSITE" id="PS50206"/>
    </source>
</evidence>
<name>D6GSW4_FILAD</name>
<dbReference type="InterPro" id="IPR004099">
    <property type="entry name" value="Pyr_nucl-diS_OxRdtase_dimer"/>
</dbReference>
<feature type="domain" description="Rhodanese" evidence="7">
    <location>
        <begin position="466"/>
        <end position="553"/>
    </location>
</feature>
<protein>
    <submittedName>
        <fullName evidence="8">Pyridine nucleotide-disulfide oxidoreductase</fullName>
    </submittedName>
</protein>
<evidence type="ECO:0000256" key="2">
    <source>
        <dbReference type="ARBA" id="ARBA00009130"/>
    </source>
</evidence>
<dbReference type="PROSITE" id="PS50206">
    <property type="entry name" value="RHODANESE_3"/>
    <property type="match status" value="1"/>
</dbReference>
<evidence type="ECO:0000313" key="8">
    <source>
        <dbReference type="EMBL" id="EFE27949.2"/>
    </source>
</evidence>
<dbReference type="HOGENOM" id="CLU_003291_3_1_9"/>
<dbReference type="PATRIC" id="fig|546269.5.peg.1816"/>
<dbReference type="InterPro" id="IPR036188">
    <property type="entry name" value="FAD/NAD-bd_sf"/>
</dbReference>
<dbReference type="Gene3D" id="3.40.1260.10">
    <property type="entry name" value="DsrEFH-like"/>
    <property type="match status" value="1"/>
</dbReference>
<dbReference type="Gene3D" id="3.40.250.10">
    <property type="entry name" value="Rhodanese-like domain"/>
    <property type="match status" value="1"/>
</dbReference>
<dbReference type="SUPFAM" id="SSF52821">
    <property type="entry name" value="Rhodanese/Cell cycle control phosphatase"/>
    <property type="match status" value="1"/>
</dbReference>
<evidence type="ECO:0000256" key="5">
    <source>
        <dbReference type="ARBA" id="ARBA00023002"/>
    </source>
</evidence>
<dbReference type="Proteomes" id="UP000007468">
    <property type="component" value="Chromosome"/>
</dbReference>
<dbReference type="PRINTS" id="PR00411">
    <property type="entry name" value="PNDRDTASEI"/>
</dbReference>
<dbReference type="InterPro" id="IPR001763">
    <property type="entry name" value="Rhodanese-like_dom"/>
</dbReference>
<dbReference type="InterPro" id="IPR001455">
    <property type="entry name" value="TusA-like"/>
</dbReference>
<dbReference type="eggNOG" id="COG0446">
    <property type="taxonomic scope" value="Bacteria"/>
</dbReference>
<evidence type="ECO:0000256" key="4">
    <source>
        <dbReference type="ARBA" id="ARBA00022827"/>
    </source>
</evidence>
<sequence>MKIIIVGGVAGGATAAARLRRLDNNAEILLIERGEFVSFANCGLPYYLGGEISSRDALFVSDIKTIRGKYDIDIRNFSEVTRINKEEKTVEITNLKDGTKYTENYDKLLLSTGSSPFVPNIKGKDAPNVFTLWNIPDTDRIYNYIQDNKPKRALVVGGGFIGIEMAENLRERGLDVTLVEFADQIMPPFDKDMTQVLENHMRTKGVHLMLNTGLASIEKDGRLAVMNDGTEVETDMILLSIGVRPNSKLAVDASLEVGSKGGIIVDERMKTSDDSIYAIGDVIEIYNPLSKSKGMIPLAGPANKQGRAVAANMLNQKEETYDGTIGTSVAKIFDMTAASTGLNEKVLKSMGKERWKDYGIALIHPMSHAGYYPGATPITLKLLFDMTDGLILGAQIVGFKGVDKRIDTIATSIHYRGTVYDLVKIELAYAPPYSSAKDPVNMAGYVACNIIEGLSTPITYDEYKEKEDEYTLIDIREEPEFSMSTLDGALLMPLTTLRSKLGELDKEKEYVTYCAVGLRGYLAERILKQEGFKVKYLQGGTRTFFERSRDVKTAESASMMFTDQDKFETHQQETYTLNACGLSCPGPIVSVSKKMSELKDGDILSIEATDPGFMNDIGSWCSNTGNLLIEKSEDKGKYVAKIQKGSNFAENRQEQGKEVSAKEKTMIVFDGDLDKAIASFIIATGSAAMGNKVNMFFTFWGLNIIRKDEKINVKKDTIGKMFGMMMPRGSKKLSLSKMNFCGIGSKMMRAVMKKKGISSLEELIEEARSQGVKMTACQMSMDVMGITKEELLDGVEIGGVASMLDDNDHSNMNLFI</sequence>
<evidence type="ECO:0000256" key="3">
    <source>
        <dbReference type="ARBA" id="ARBA00022630"/>
    </source>
</evidence>
<dbReference type="eggNOG" id="COG0425">
    <property type="taxonomic scope" value="Bacteria"/>
</dbReference>
<dbReference type="PRINTS" id="PR00368">
    <property type="entry name" value="FADPNR"/>
</dbReference>
<dbReference type="AlphaFoldDB" id="D6GSW4"/>
<dbReference type="SUPFAM" id="SSF51905">
    <property type="entry name" value="FAD/NAD(P)-binding domain"/>
    <property type="match status" value="2"/>
</dbReference>
<dbReference type="Pfam" id="PF07992">
    <property type="entry name" value="Pyr_redox_2"/>
    <property type="match status" value="1"/>
</dbReference>
<dbReference type="SUPFAM" id="SSF75169">
    <property type="entry name" value="DsrEFH-like"/>
    <property type="match status" value="1"/>
</dbReference>
<organism evidence="8 9">
    <name type="scientific">Filifactor alocis (strain ATCC 35896 / CCUG 47790 / D40 B5)</name>
    <name type="common">Fusobacterium alocis</name>
    <dbReference type="NCBI Taxonomy" id="546269"/>
    <lineage>
        <taxon>Bacteria</taxon>
        <taxon>Bacillati</taxon>
        <taxon>Bacillota</taxon>
        <taxon>Clostridia</taxon>
        <taxon>Peptostreptococcales</taxon>
        <taxon>Filifactoraceae</taxon>
        <taxon>Filifactor</taxon>
    </lineage>
</organism>
<dbReference type="InterPro" id="IPR023753">
    <property type="entry name" value="FAD/NAD-binding_dom"/>
</dbReference>
<dbReference type="eggNOG" id="COG2210">
    <property type="taxonomic scope" value="Bacteria"/>
</dbReference>
<keyword evidence="5" id="KW-0560">Oxidoreductase</keyword>
<dbReference type="GO" id="GO:0016491">
    <property type="term" value="F:oxidoreductase activity"/>
    <property type="evidence" value="ECO:0007669"/>
    <property type="project" value="UniProtKB-KW"/>
</dbReference>
<keyword evidence="6" id="KW-0676">Redox-active center</keyword>
<dbReference type="InterPro" id="IPR027396">
    <property type="entry name" value="DsrEFH-like"/>
</dbReference>
<dbReference type="OrthoDB" id="9802028at2"/>
<dbReference type="eggNOG" id="COG0607">
    <property type="taxonomic scope" value="Bacteria"/>
</dbReference>
<comment type="similarity">
    <text evidence="2">Belongs to the class-III pyridine nucleotide-disulfide oxidoreductase family.</text>
</comment>
<gene>
    <name evidence="8" type="ordered locus">HMPREF0389_01201</name>
</gene>
<dbReference type="Pfam" id="PF01206">
    <property type="entry name" value="TusA"/>
    <property type="match status" value="1"/>
</dbReference>
<dbReference type="RefSeq" id="WP_014263241.1">
    <property type="nucleotide sequence ID" value="NC_016630.1"/>
</dbReference>
<dbReference type="SMART" id="SM00450">
    <property type="entry name" value="RHOD"/>
    <property type="match status" value="1"/>
</dbReference>
<dbReference type="Pfam" id="PF13686">
    <property type="entry name" value="DrsE_2"/>
    <property type="match status" value="1"/>
</dbReference>
<comment type="cofactor">
    <cofactor evidence="1">
        <name>FAD</name>
        <dbReference type="ChEBI" id="CHEBI:57692"/>
    </cofactor>
</comment>
<keyword evidence="4" id="KW-0274">FAD</keyword>
<dbReference type="InterPro" id="IPR032836">
    <property type="entry name" value="DsrE2-like"/>
</dbReference>
<dbReference type="PANTHER" id="PTHR43429">
    <property type="entry name" value="PYRIDINE NUCLEOTIDE-DISULFIDE OXIDOREDUCTASE DOMAIN-CONTAINING"/>
    <property type="match status" value="1"/>
</dbReference>
<dbReference type="PROSITE" id="PS01148">
    <property type="entry name" value="UPF0033"/>
    <property type="match status" value="1"/>
</dbReference>
<dbReference type="PANTHER" id="PTHR43429:SF1">
    <property type="entry name" value="NAD(P)H SULFUR OXIDOREDUCTASE (COA-DEPENDENT)"/>
    <property type="match status" value="1"/>
</dbReference>
<dbReference type="STRING" id="546269.HMPREF0389_01201"/>
<dbReference type="InterPro" id="IPR036868">
    <property type="entry name" value="TusA-like_sf"/>
</dbReference>
<dbReference type="InterPro" id="IPR036873">
    <property type="entry name" value="Rhodanese-like_dom_sf"/>
</dbReference>
<evidence type="ECO:0000256" key="6">
    <source>
        <dbReference type="ARBA" id="ARBA00023284"/>
    </source>
</evidence>
<evidence type="ECO:0000313" key="9">
    <source>
        <dbReference type="Proteomes" id="UP000007468"/>
    </source>
</evidence>
<reference evidence="9" key="1">
    <citation type="submission" date="2010-12" db="EMBL/GenBank/DDBJ databases">
        <title>The genome sequence of Filifactor alocis strain ATCC 35896.</title>
        <authorList>
            <consortium name="The Broad Institute Genome Sequencing Platform"/>
            <person name="Ward D."/>
            <person name="Earl A."/>
            <person name="Feldgarden M."/>
            <person name="Young S.K."/>
            <person name="Gargeya S."/>
            <person name="Zeng Q."/>
            <person name="Alvarado L."/>
            <person name="Berlin A."/>
            <person name="Bochicchio J."/>
            <person name="Chapman S.B."/>
            <person name="Chen Z."/>
            <person name="Freedman E."/>
            <person name="Gellesch M."/>
            <person name="Goldberg J."/>
            <person name="Griggs A."/>
            <person name="Gujja S."/>
            <person name="Heilman E."/>
            <person name="Heiman D."/>
            <person name="Howarth C."/>
            <person name="Mehta T."/>
            <person name="Neiman D."/>
            <person name="Pearson M."/>
            <person name="Roberts A."/>
            <person name="Saif S."/>
            <person name="Shea T."/>
            <person name="Shenoy N."/>
            <person name="Sisk P."/>
            <person name="Stolte C."/>
            <person name="Sykes S."/>
            <person name="White J."/>
            <person name="Yandava C."/>
            <person name="Izard J."/>
            <person name="Blanton J.M."/>
            <person name="Baranova O.V."/>
            <person name="Tanner A.C."/>
            <person name="Dewhirst F.E."/>
            <person name="Haas B."/>
            <person name="Nusbaum C."/>
            <person name="Birren B."/>
        </authorList>
    </citation>
    <scope>NUCLEOTIDE SEQUENCE [LARGE SCALE GENOMIC DNA]</scope>
    <source>
        <strain evidence="9">ATCC 35896 / D40 B5</strain>
    </source>
</reference>
<dbReference type="Pfam" id="PF00581">
    <property type="entry name" value="Rhodanese"/>
    <property type="match status" value="1"/>
</dbReference>
<evidence type="ECO:0000256" key="1">
    <source>
        <dbReference type="ARBA" id="ARBA00001974"/>
    </source>
</evidence>
<dbReference type="Gene3D" id="3.30.110.40">
    <property type="entry name" value="TusA-like domain"/>
    <property type="match status" value="1"/>
</dbReference>
<proteinExistence type="inferred from homology"/>
<dbReference type="InterPro" id="IPR050260">
    <property type="entry name" value="FAD-bd_OxRdtase"/>
</dbReference>
<dbReference type="Gene3D" id="3.50.50.60">
    <property type="entry name" value="FAD/NAD(P)-binding domain"/>
    <property type="match status" value="2"/>
</dbReference>
<dbReference type="SUPFAM" id="SSF64307">
    <property type="entry name" value="SirA-like"/>
    <property type="match status" value="1"/>
</dbReference>
<dbReference type="EMBL" id="CP002390">
    <property type="protein sequence ID" value="EFE27949.2"/>
    <property type="molecule type" value="Genomic_DNA"/>
</dbReference>
<dbReference type="KEGG" id="faa:HMPREF0389_01201"/>
<dbReference type="SUPFAM" id="SSF55424">
    <property type="entry name" value="FAD/NAD-linked reductases, dimerisation (C-terminal) domain"/>
    <property type="match status" value="1"/>
</dbReference>